<evidence type="ECO:0000259" key="5">
    <source>
        <dbReference type="PROSITE" id="PS50977"/>
    </source>
</evidence>
<dbReference type="PROSITE" id="PS50977">
    <property type="entry name" value="HTH_TETR_2"/>
    <property type="match status" value="1"/>
</dbReference>
<dbReference type="InterPro" id="IPR041478">
    <property type="entry name" value="TetR_C_27"/>
</dbReference>
<evidence type="ECO:0000256" key="4">
    <source>
        <dbReference type="PROSITE-ProRule" id="PRU00335"/>
    </source>
</evidence>
<name>A0A081B6G4_9HYPH</name>
<dbReference type="SUPFAM" id="SSF48498">
    <property type="entry name" value="Tetracyclin repressor-like, C-terminal domain"/>
    <property type="match status" value="1"/>
</dbReference>
<dbReference type="PANTHER" id="PTHR30055:SF234">
    <property type="entry name" value="HTH-TYPE TRANSCRIPTIONAL REGULATOR BETI"/>
    <property type="match status" value="1"/>
</dbReference>
<dbReference type="Gene3D" id="1.10.10.60">
    <property type="entry name" value="Homeodomain-like"/>
    <property type="match status" value="1"/>
</dbReference>
<dbReference type="GO" id="GO:0000976">
    <property type="term" value="F:transcription cis-regulatory region binding"/>
    <property type="evidence" value="ECO:0007669"/>
    <property type="project" value="TreeGrafter"/>
</dbReference>
<dbReference type="InterPro" id="IPR036271">
    <property type="entry name" value="Tet_transcr_reg_TetR-rel_C_sf"/>
</dbReference>
<dbReference type="GO" id="GO:0003700">
    <property type="term" value="F:DNA-binding transcription factor activity"/>
    <property type="evidence" value="ECO:0007669"/>
    <property type="project" value="TreeGrafter"/>
</dbReference>
<evidence type="ECO:0000256" key="3">
    <source>
        <dbReference type="ARBA" id="ARBA00023163"/>
    </source>
</evidence>
<dbReference type="STRING" id="1333998.M2A_0131"/>
<dbReference type="Pfam" id="PF00440">
    <property type="entry name" value="TetR_N"/>
    <property type="match status" value="1"/>
</dbReference>
<feature type="DNA-binding region" description="H-T-H motif" evidence="4">
    <location>
        <begin position="28"/>
        <end position="47"/>
    </location>
</feature>
<evidence type="ECO:0000256" key="2">
    <source>
        <dbReference type="ARBA" id="ARBA00023125"/>
    </source>
</evidence>
<proteinExistence type="predicted"/>
<protein>
    <submittedName>
        <fullName evidence="6">TetR family transcriptional regulator</fullName>
    </submittedName>
</protein>
<dbReference type="Pfam" id="PF17935">
    <property type="entry name" value="TetR_C_27"/>
    <property type="match status" value="1"/>
</dbReference>
<keyword evidence="1" id="KW-0805">Transcription regulation</keyword>
<dbReference type="PANTHER" id="PTHR30055">
    <property type="entry name" value="HTH-TYPE TRANSCRIPTIONAL REGULATOR RUTR"/>
    <property type="match status" value="1"/>
</dbReference>
<organism evidence="6 7">
    <name type="scientific">Tepidicaulis marinus</name>
    <dbReference type="NCBI Taxonomy" id="1333998"/>
    <lineage>
        <taxon>Bacteria</taxon>
        <taxon>Pseudomonadati</taxon>
        <taxon>Pseudomonadota</taxon>
        <taxon>Alphaproteobacteria</taxon>
        <taxon>Hyphomicrobiales</taxon>
        <taxon>Parvibaculaceae</taxon>
        <taxon>Tepidicaulis</taxon>
    </lineage>
</organism>
<dbReference type="InterPro" id="IPR001647">
    <property type="entry name" value="HTH_TetR"/>
</dbReference>
<keyword evidence="3" id="KW-0804">Transcription</keyword>
<evidence type="ECO:0000313" key="7">
    <source>
        <dbReference type="Proteomes" id="UP000028702"/>
    </source>
</evidence>
<dbReference type="eggNOG" id="COG1309">
    <property type="taxonomic scope" value="Bacteria"/>
</dbReference>
<dbReference type="SUPFAM" id="SSF46689">
    <property type="entry name" value="Homeodomain-like"/>
    <property type="match status" value="1"/>
</dbReference>
<dbReference type="InterPro" id="IPR050109">
    <property type="entry name" value="HTH-type_TetR-like_transc_reg"/>
</dbReference>
<comment type="caution">
    <text evidence="6">The sequence shown here is derived from an EMBL/GenBank/DDBJ whole genome shotgun (WGS) entry which is preliminary data.</text>
</comment>
<sequence>MICPDEMREKIIAAAKQRFFHYGYAKTTMAELAGDCDMSPGNLYRYFPGKLDIAEEICRRASIQTAEELQRILEEPGLSARERLWRFLLQDLRSTFETLEEDPKIVDMAQIVTAERPSFHNEGLKRERDVIARILEMGVAAGEFRLKDPAAACAEFIQAATMRFSYPQLFSRLSLERLEFELEGVFKLITDGLACPIQAAAEEKARLAPQDA</sequence>
<keyword evidence="2 4" id="KW-0238">DNA-binding</keyword>
<evidence type="ECO:0000256" key="1">
    <source>
        <dbReference type="ARBA" id="ARBA00023015"/>
    </source>
</evidence>
<dbReference type="Gene3D" id="1.10.357.10">
    <property type="entry name" value="Tetracycline Repressor, domain 2"/>
    <property type="match status" value="1"/>
</dbReference>
<feature type="domain" description="HTH tetR-type" evidence="5">
    <location>
        <begin position="5"/>
        <end position="65"/>
    </location>
</feature>
<evidence type="ECO:0000313" key="6">
    <source>
        <dbReference type="EMBL" id="GAK43632.1"/>
    </source>
</evidence>
<dbReference type="Proteomes" id="UP000028702">
    <property type="component" value="Unassembled WGS sequence"/>
</dbReference>
<accession>A0A081B6G4</accession>
<reference evidence="6 7" key="1">
    <citation type="submission" date="2014-07" db="EMBL/GenBank/DDBJ databases">
        <title>Tepidicaulis marinum gen. nov., sp. nov., a novel marine bacterium denitrifying nitrate to nitrous oxide strictly under microaerobic conditions.</title>
        <authorList>
            <person name="Takeuchi M."/>
            <person name="Yamagishi T."/>
            <person name="Kamagata Y."/>
            <person name="Oshima K."/>
            <person name="Hattori M."/>
            <person name="Katayama T."/>
            <person name="Hanada S."/>
            <person name="Tamaki H."/>
            <person name="Marumo K."/>
            <person name="Maeda H."/>
            <person name="Nedachi M."/>
            <person name="Iwasaki W."/>
            <person name="Suwa Y."/>
            <person name="Sakata S."/>
        </authorList>
    </citation>
    <scope>NUCLEOTIDE SEQUENCE [LARGE SCALE GENOMIC DNA]</scope>
    <source>
        <strain evidence="6 7">MA2</strain>
    </source>
</reference>
<keyword evidence="7" id="KW-1185">Reference proteome</keyword>
<dbReference type="InterPro" id="IPR009057">
    <property type="entry name" value="Homeodomain-like_sf"/>
</dbReference>
<dbReference type="EMBL" id="BBIO01000001">
    <property type="protein sequence ID" value="GAK43632.1"/>
    <property type="molecule type" value="Genomic_DNA"/>
</dbReference>
<gene>
    <name evidence="6" type="ORF">M2A_0131</name>
</gene>
<dbReference type="AlphaFoldDB" id="A0A081B6G4"/>